<evidence type="ECO:0000256" key="3">
    <source>
        <dbReference type="SAM" id="Phobius"/>
    </source>
</evidence>
<feature type="transmembrane region" description="Helical" evidence="3">
    <location>
        <begin position="12"/>
        <end position="35"/>
    </location>
</feature>
<dbReference type="CDD" id="cd07989">
    <property type="entry name" value="LPLAT_AGPAT-like"/>
    <property type="match status" value="1"/>
</dbReference>
<dbReference type="EMBL" id="UOFE01000031">
    <property type="protein sequence ID" value="VAW53030.1"/>
    <property type="molecule type" value="Genomic_DNA"/>
</dbReference>
<sequence>MSSKPVLFLRSLLFWIGFVINVVIFGLLIVILFFTPSSFRLKIAKLWSRTNNFLLKIFCGIKYKVEGLENLDVGTAIILCKHQSTWETLALHSFTPYVRWVFKKELMRIPVFGWALALTDPIAINRGAGRVAIKQLINEGTEKLNAGKWMVLFPEGTRTSPGKTHKYKIGGALLAKKSGYPVIPIAHNAGEFWPKHSFIKWPGTISVVIGPAIQSKGRSADEINEDVYNWIESTMEEISDKTRWNR</sequence>
<dbReference type="PANTHER" id="PTHR10434:SF40">
    <property type="entry name" value="1-ACYL-SN-GLYCEROL-3-PHOSPHATE ACYLTRANSFERASE"/>
    <property type="match status" value="1"/>
</dbReference>
<accession>A0A3B0WKI7</accession>
<keyword evidence="3" id="KW-1133">Transmembrane helix</keyword>
<protein>
    <submittedName>
        <fullName evidence="5">Acyl-CoA:1-acyl-sn-glycerol-3-phosphate acyltransferase</fullName>
        <ecNumber evidence="5">2.3.1.51</ecNumber>
    </submittedName>
</protein>
<keyword evidence="2 5" id="KW-0012">Acyltransferase</keyword>
<reference evidence="5" key="1">
    <citation type="submission" date="2018-06" db="EMBL/GenBank/DDBJ databases">
        <authorList>
            <person name="Zhirakovskaya E."/>
        </authorList>
    </citation>
    <scope>NUCLEOTIDE SEQUENCE</scope>
</reference>
<keyword evidence="3" id="KW-0812">Transmembrane</keyword>
<dbReference type="GO" id="GO:0003841">
    <property type="term" value="F:1-acylglycerol-3-phosphate O-acyltransferase activity"/>
    <property type="evidence" value="ECO:0007669"/>
    <property type="project" value="UniProtKB-EC"/>
</dbReference>
<evidence type="ECO:0000256" key="2">
    <source>
        <dbReference type="ARBA" id="ARBA00023315"/>
    </source>
</evidence>
<proteinExistence type="predicted"/>
<dbReference type="AlphaFoldDB" id="A0A3B0WKI7"/>
<organism evidence="5">
    <name type="scientific">hydrothermal vent metagenome</name>
    <dbReference type="NCBI Taxonomy" id="652676"/>
    <lineage>
        <taxon>unclassified sequences</taxon>
        <taxon>metagenomes</taxon>
        <taxon>ecological metagenomes</taxon>
    </lineage>
</organism>
<evidence type="ECO:0000256" key="1">
    <source>
        <dbReference type="ARBA" id="ARBA00022679"/>
    </source>
</evidence>
<dbReference type="EC" id="2.3.1.51" evidence="5"/>
<keyword evidence="3" id="KW-0472">Membrane</keyword>
<dbReference type="Pfam" id="PF01553">
    <property type="entry name" value="Acyltransferase"/>
    <property type="match status" value="1"/>
</dbReference>
<name>A0A3B0WKI7_9ZZZZ</name>
<evidence type="ECO:0000259" key="4">
    <source>
        <dbReference type="SMART" id="SM00563"/>
    </source>
</evidence>
<gene>
    <name evidence="5" type="ORF">MNBD_GAMMA05-1942</name>
</gene>
<feature type="domain" description="Phospholipid/glycerol acyltransferase" evidence="4">
    <location>
        <begin position="76"/>
        <end position="190"/>
    </location>
</feature>
<dbReference type="SMART" id="SM00563">
    <property type="entry name" value="PlsC"/>
    <property type="match status" value="1"/>
</dbReference>
<evidence type="ECO:0000313" key="5">
    <source>
        <dbReference type="EMBL" id="VAW53030.1"/>
    </source>
</evidence>
<keyword evidence="1 5" id="KW-0808">Transferase</keyword>
<dbReference type="GO" id="GO:0006654">
    <property type="term" value="P:phosphatidic acid biosynthetic process"/>
    <property type="evidence" value="ECO:0007669"/>
    <property type="project" value="TreeGrafter"/>
</dbReference>
<dbReference type="InterPro" id="IPR002123">
    <property type="entry name" value="Plipid/glycerol_acylTrfase"/>
</dbReference>
<dbReference type="PANTHER" id="PTHR10434">
    <property type="entry name" value="1-ACYL-SN-GLYCEROL-3-PHOSPHATE ACYLTRANSFERASE"/>
    <property type="match status" value="1"/>
</dbReference>
<dbReference type="SUPFAM" id="SSF69593">
    <property type="entry name" value="Glycerol-3-phosphate (1)-acyltransferase"/>
    <property type="match status" value="1"/>
</dbReference>